<dbReference type="PROSITE" id="PS51257">
    <property type="entry name" value="PROKAR_LIPOPROTEIN"/>
    <property type="match status" value="1"/>
</dbReference>
<sequence>MRLRYGAAAVSLIAVLAVAACTAKHPGAAPSAMPSAPALTGERASAMAAGLSSGREPDVRGVVLLSSGQALDPAAAQQLQAAGPITFDLASFRAVDATHATVTGRFANPPDGTPAVWTFDLAWVGGAWMITDTEPAG</sequence>
<keyword evidence="1" id="KW-0732">Signal</keyword>
<comment type="caution">
    <text evidence="2">The sequence shown here is derived from an EMBL/GenBank/DDBJ whole genome shotgun (WGS) entry which is preliminary data.</text>
</comment>
<name>A0ABP8DIZ7_9ACTN</name>
<dbReference type="EMBL" id="BAABAT010000025">
    <property type="protein sequence ID" value="GAA4256907.1"/>
    <property type="molecule type" value="Genomic_DNA"/>
</dbReference>
<dbReference type="RefSeq" id="WP_345133873.1">
    <property type="nucleotide sequence ID" value="NZ_BAABAT010000025.1"/>
</dbReference>
<evidence type="ECO:0000313" key="2">
    <source>
        <dbReference type="EMBL" id="GAA4256907.1"/>
    </source>
</evidence>
<organism evidence="2 3">
    <name type="scientific">Dactylosporangium darangshiense</name>
    <dbReference type="NCBI Taxonomy" id="579108"/>
    <lineage>
        <taxon>Bacteria</taxon>
        <taxon>Bacillati</taxon>
        <taxon>Actinomycetota</taxon>
        <taxon>Actinomycetes</taxon>
        <taxon>Micromonosporales</taxon>
        <taxon>Micromonosporaceae</taxon>
        <taxon>Dactylosporangium</taxon>
    </lineage>
</organism>
<dbReference type="Proteomes" id="UP001500620">
    <property type="component" value="Unassembled WGS sequence"/>
</dbReference>
<keyword evidence="3" id="KW-1185">Reference proteome</keyword>
<feature type="signal peptide" evidence="1">
    <location>
        <begin position="1"/>
        <end position="19"/>
    </location>
</feature>
<evidence type="ECO:0008006" key="4">
    <source>
        <dbReference type="Google" id="ProtNLM"/>
    </source>
</evidence>
<gene>
    <name evidence="2" type="ORF">GCM10022255_071660</name>
</gene>
<proteinExistence type="predicted"/>
<feature type="chain" id="PRO_5046649497" description="DUF4878 domain-containing protein" evidence="1">
    <location>
        <begin position="20"/>
        <end position="137"/>
    </location>
</feature>
<accession>A0ABP8DIZ7</accession>
<protein>
    <recommendedName>
        <fullName evidence="4">DUF4878 domain-containing protein</fullName>
    </recommendedName>
</protein>
<evidence type="ECO:0000313" key="3">
    <source>
        <dbReference type="Proteomes" id="UP001500620"/>
    </source>
</evidence>
<evidence type="ECO:0000256" key="1">
    <source>
        <dbReference type="SAM" id="SignalP"/>
    </source>
</evidence>
<reference evidence="3" key="1">
    <citation type="journal article" date="2019" name="Int. J. Syst. Evol. Microbiol.">
        <title>The Global Catalogue of Microorganisms (GCM) 10K type strain sequencing project: providing services to taxonomists for standard genome sequencing and annotation.</title>
        <authorList>
            <consortium name="The Broad Institute Genomics Platform"/>
            <consortium name="The Broad Institute Genome Sequencing Center for Infectious Disease"/>
            <person name="Wu L."/>
            <person name="Ma J."/>
        </authorList>
    </citation>
    <scope>NUCLEOTIDE SEQUENCE [LARGE SCALE GENOMIC DNA]</scope>
    <source>
        <strain evidence="3">JCM 17441</strain>
    </source>
</reference>